<name>A0A3P3YDN7_PLABS</name>
<protein>
    <recommendedName>
        <fullName evidence="3">Pentacotripeptide-repeat region of PRORP domain-containing protein</fullName>
    </recommendedName>
</protein>
<dbReference type="GO" id="GO:0003723">
    <property type="term" value="F:RNA binding"/>
    <property type="evidence" value="ECO:0007669"/>
    <property type="project" value="InterPro"/>
</dbReference>
<dbReference type="AlphaFoldDB" id="A0A3P3YDN7"/>
<sequence>MFGSRQFVRVGAAPSVLRGLQQEHGAPSNAFQALMLSGSGTSLAVRALRQETDPERGWLVFRRVLESRARIGRRFFVAMMSFCKGHLPSQARAVLNAATSRRVEINERLFCLFIDACLSATPPMLQDALDAYAKLGPRSCKSVHAVARICRASNQPSDDLWALLAEYLMRNRRLVSPSCPTQTLFDNLVVSLLAQNRIQRALDVLPLITRSGIRLSERTRARLQSDIARAGLLTDAVAVFDGLAADGEHVDGHTFANVVAACGRASDMTTVRLLYQFAVSSMLIVNAPVVDSLIEAFERNGDLHTAEHVFRCHCIVAVPNVSTLTAMLGSCINNGLLLDAVDTLNRFSDALSVPLDLRVAMISVFAGADRVPDAMDAFRQLVRENVDIDASVLTALFDACQRVGYASALDVLHQYATDKALPLDEHVVSEFCFTFDNSCKER</sequence>
<dbReference type="GO" id="GO:0009451">
    <property type="term" value="P:RNA modification"/>
    <property type="evidence" value="ECO:0007669"/>
    <property type="project" value="InterPro"/>
</dbReference>
<evidence type="ECO:0000313" key="1">
    <source>
        <dbReference type="EMBL" id="SPQ98259.1"/>
    </source>
</evidence>
<dbReference type="Proteomes" id="UP000290189">
    <property type="component" value="Unassembled WGS sequence"/>
</dbReference>
<dbReference type="Gene3D" id="1.25.40.10">
    <property type="entry name" value="Tetratricopeptide repeat domain"/>
    <property type="match status" value="3"/>
</dbReference>
<dbReference type="InterPro" id="IPR046960">
    <property type="entry name" value="PPR_At4g14850-like_plant"/>
</dbReference>
<organism evidence="1 2">
    <name type="scientific">Plasmodiophora brassicae</name>
    <name type="common">Clubroot disease agent</name>
    <dbReference type="NCBI Taxonomy" id="37360"/>
    <lineage>
        <taxon>Eukaryota</taxon>
        <taxon>Sar</taxon>
        <taxon>Rhizaria</taxon>
        <taxon>Endomyxa</taxon>
        <taxon>Phytomyxea</taxon>
        <taxon>Plasmodiophorida</taxon>
        <taxon>Plasmodiophoridae</taxon>
        <taxon>Plasmodiophora</taxon>
    </lineage>
</organism>
<accession>A0A3P3YDN7</accession>
<evidence type="ECO:0008006" key="3">
    <source>
        <dbReference type="Google" id="ProtNLM"/>
    </source>
</evidence>
<dbReference type="EMBL" id="OVEO01000009">
    <property type="protein sequence ID" value="SPQ98259.1"/>
    <property type="molecule type" value="Genomic_DNA"/>
</dbReference>
<dbReference type="InterPro" id="IPR011990">
    <property type="entry name" value="TPR-like_helical_dom_sf"/>
</dbReference>
<gene>
    <name evidence="1" type="ORF">PLBR_LOCUS5474</name>
</gene>
<dbReference type="PANTHER" id="PTHR47926">
    <property type="entry name" value="PENTATRICOPEPTIDE REPEAT-CONTAINING PROTEIN"/>
    <property type="match status" value="1"/>
</dbReference>
<reference evidence="1 2" key="1">
    <citation type="submission" date="2018-03" db="EMBL/GenBank/DDBJ databases">
        <authorList>
            <person name="Fogelqvist J."/>
        </authorList>
    </citation>
    <scope>NUCLEOTIDE SEQUENCE [LARGE SCALE GENOMIC DNA]</scope>
</reference>
<geneLocation type="mitochondrion" evidence="1"/>
<keyword evidence="1" id="KW-0496">Mitochondrion</keyword>
<evidence type="ECO:0000313" key="2">
    <source>
        <dbReference type="Proteomes" id="UP000290189"/>
    </source>
</evidence>
<proteinExistence type="predicted"/>
<dbReference type="PANTHER" id="PTHR47926:SF471">
    <property type="entry name" value="DYW DOMAIN-CONTAINING PROTEIN"/>
    <property type="match status" value="1"/>
</dbReference>